<proteinExistence type="predicted"/>
<gene>
    <name evidence="1" type="ORF">PR017_02765</name>
</gene>
<reference evidence="2" key="2">
    <citation type="journal article" date="2023" name="MicrobiologyOpen">
        <title>Genomics of the tumorigenes clade of the family Rhizobiaceae and description of Rhizobium rhododendri sp. nov.</title>
        <authorList>
            <person name="Kuzmanovic N."/>
            <person name="diCenzo G.C."/>
            <person name="Bunk B."/>
            <person name="Sproeer C."/>
            <person name="Fruehling A."/>
            <person name="Neumann-Schaal M."/>
            <person name="Overmann J."/>
            <person name="Smalla K."/>
        </authorList>
    </citation>
    <scope>NUCLEOTIDE SEQUENCE [LARGE SCALE GENOMIC DNA]</scope>
    <source>
        <strain evidence="2">1078</strain>
    </source>
</reference>
<dbReference type="PANTHER" id="PTHR33639:SF2">
    <property type="entry name" value="DUF393 DOMAIN-CONTAINING PROTEIN"/>
    <property type="match status" value="1"/>
</dbReference>
<sequence>MTMSRTRDFSYRDDAAVPDFDDGRPIIVFDGHCVFCSAWVRFVLNQDRRDRYRFIAAQTPLGDALYRHYGLETRDYETNMLLENGRAYLKSDATLRVLAGLGLPWSLAGVARIVPRGWRDNLYGFIARHRLDIAGRRESCYVPTPQERARFLS</sequence>
<dbReference type="EMBL" id="CP117255">
    <property type="protein sequence ID" value="WFR96090.1"/>
    <property type="molecule type" value="Genomic_DNA"/>
</dbReference>
<keyword evidence="2" id="KW-1185">Reference proteome</keyword>
<organism evidence="1 2">
    <name type="scientific">Rhizobium tumorigenes</name>
    <dbReference type="NCBI Taxonomy" id="2041385"/>
    <lineage>
        <taxon>Bacteria</taxon>
        <taxon>Pseudomonadati</taxon>
        <taxon>Pseudomonadota</taxon>
        <taxon>Alphaproteobacteria</taxon>
        <taxon>Hyphomicrobiales</taxon>
        <taxon>Rhizobiaceae</taxon>
        <taxon>Rhizobium/Agrobacterium group</taxon>
        <taxon>Rhizobium</taxon>
    </lineage>
</organism>
<dbReference type="Proteomes" id="UP000249499">
    <property type="component" value="Chromosome"/>
</dbReference>
<dbReference type="PANTHER" id="PTHR33639">
    <property type="entry name" value="THIOL-DISULFIDE OXIDOREDUCTASE DCC"/>
    <property type="match status" value="1"/>
</dbReference>
<reference evidence="1 2" key="1">
    <citation type="journal article" date="2018" name="Sci. Rep.">
        <title>Rhizobium tumorigenes sp. nov., a novel plant tumorigenic bacterium isolated from cane gall tumors on thornless blackberry.</title>
        <authorList>
            <person name="Kuzmanovi N."/>
            <person name="Smalla K."/>
            <person name="Gronow S."/>
            <person name="PuBawska J."/>
        </authorList>
    </citation>
    <scope>NUCLEOTIDE SEQUENCE [LARGE SCALE GENOMIC DNA]</scope>
    <source>
        <strain evidence="1 2">1078</strain>
    </source>
</reference>
<dbReference type="AlphaFoldDB" id="A0AAF1KJ63"/>
<accession>A0AAF1KJ63</accession>
<dbReference type="GO" id="GO:0015035">
    <property type="term" value="F:protein-disulfide reductase activity"/>
    <property type="evidence" value="ECO:0007669"/>
    <property type="project" value="InterPro"/>
</dbReference>
<protein>
    <submittedName>
        <fullName evidence="1">DCC1-like thiol-disulfide oxidoreductase family protein</fullName>
    </submittedName>
</protein>
<evidence type="ECO:0000313" key="2">
    <source>
        <dbReference type="Proteomes" id="UP000249499"/>
    </source>
</evidence>
<name>A0AAF1KJ63_9HYPH</name>
<dbReference type="InterPro" id="IPR007263">
    <property type="entry name" value="DCC1-like"/>
</dbReference>
<dbReference type="KEGG" id="rtu:PR017_02765"/>
<dbReference type="Pfam" id="PF04134">
    <property type="entry name" value="DCC1-like"/>
    <property type="match status" value="1"/>
</dbReference>
<evidence type="ECO:0000313" key="1">
    <source>
        <dbReference type="EMBL" id="WFR96090.1"/>
    </source>
</evidence>
<dbReference type="RefSeq" id="WP_111220111.1">
    <property type="nucleotide sequence ID" value="NZ_CP117255.1"/>
</dbReference>
<dbReference type="InterPro" id="IPR052927">
    <property type="entry name" value="DCC_oxidoreductase"/>
</dbReference>